<dbReference type="RefSeq" id="WP_014185460.1">
    <property type="nucleotide sequence ID" value="NC_016584.1"/>
</dbReference>
<organism evidence="2 3">
    <name type="scientific">Desulfosporosinus orientis (strain ATCC 19365 / DSM 765 / NCIMB 8382 / VKM B-1628 / Singapore I)</name>
    <name type="common">Desulfotomaculum orientis</name>
    <dbReference type="NCBI Taxonomy" id="768706"/>
    <lineage>
        <taxon>Bacteria</taxon>
        <taxon>Bacillati</taxon>
        <taxon>Bacillota</taxon>
        <taxon>Clostridia</taxon>
        <taxon>Eubacteriales</taxon>
        <taxon>Desulfitobacteriaceae</taxon>
        <taxon>Desulfosporosinus</taxon>
    </lineage>
</organism>
<feature type="transmembrane region" description="Helical" evidence="1">
    <location>
        <begin position="150"/>
        <end position="173"/>
    </location>
</feature>
<evidence type="ECO:0000313" key="2">
    <source>
        <dbReference type="EMBL" id="AET68652.1"/>
    </source>
</evidence>
<proteinExistence type="predicted"/>
<dbReference type="Proteomes" id="UP000006346">
    <property type="component" value="Chromosome"/>
</dbReference>
<keyword evidence="1" id="KW-0472">Membrane</keyword>
<accession>G7W6L4</accession>
<dbReference type="HOGENOM" id="CLU_064909_1_1_9"/>
<dbReference type="PATRIC" id="fig|768706.3.peg.3162"/>
<evidence type="ECO:0000313" key="3">
    <source>
        <dbReference type="Proteomes" id="UP000006346"/>
    </source>
</evidence>
<dbReference type="EMBL" id="CP003108">
    <property type="protein sequence ID" value="AET68652.1"/>
    <property type="molecule type" value="Genomic_DNA"/>
</dbReference>
<dbReference type="GO" id="GO:0009390">
    <property type="term" value="C:dimethyl sulfoxide reductase complex"/>
    <property type="evidence" value="ECO:0007669"/>
    <property type="project" value="TreeGrafter"/>
</dbReference>
<keyword evidence="1" id="KW-0812">Transmembrane</keyword>
<sequence length="295" mass="31628">MIISGEGPLIIFTLLTQLAVGTWVVALTLRQLISKKINQNLGAQLTGPAIMLVGPLVAIALLLSLFHLGKPIFAYGTIANLGSSWLSREILFSGLFMFLWIAAYYLNHRKANAANLVGWITAIVGIMAIFSMASIYHFASVPAWSSLDTFIAFFATTLVLGSITTATLIGYSAKGAKLEKDVVKLLFQLSFVVLAAVVIQLIFVVVDITNLKSGIGAAQTSAHLLLSVYIVQLILHGVLGIVGAFLFVIVLYKKSKNEAVVLPISAFYAAFLILLAGELLGRYLFYASAVTMGIG</sequence>
<feature type="transmembrane region" description="Helical" evidence="1">
    <location>
        <begin position="113"/>
        <end position="138"/>
    </location>
</feature>
<reference evidence="2 3" key="2">
    <citation type="journal article" date="2012" name="J. Bacteriol.">
        <title>Complete genome sequences of Desulfosporosinus orientis DSM765T, Desulfosporosinus youngiae DSM17734T, Desulfosporosinus meridiei DSM13257T, and Desulfosporosinus acidiphilus DSM22704T.</title>
        <authorList>
            <person name="Pester M."/>
            <person name="Brambilla E."/>
            <person name="Alazard D."/>
            <person name="Rattei T."/>
            <person name="Weinmaier T."/>
            <person name="Han J."/>
            <person name="Lucas S."/>
            <person name="Lapidus A."/>
            <person name="Cheng J.F."/>
            <person name="Goodwin L."/>
            <person name="Pitluck S."/>
            <person name="Peters L."/>
            <person name="Ovchinnikova G."/>
            <person name="Teshima H."/>
            <person name="Detter J.C."/>
            <person name="Han C.S."/>
            <person name="Tapia R."/>
            <person name="Land M.L."/>
            <person name="Hauser L."/>
            <person name="Kyrpides N.C."/>
            <person name="Ivanova N.N."/>
            <person name="Pagani I."/>
            <person name="Huntmann M."/>
            <person name="Wei C.L."/>
            <person name="Davenport K.W."/>
            <person name="Daligault H."/>
            <person name="Chain P.S."/>
            <person name="Chen A."/>
            <person name="Mavromatis K."/>
            <person name="Markowitz V."/>
            <person name="Szeto E."/>
            <person name="Mikhailova N."/>
            <person name="Pati A."/>
            <person name="Wagner M."/>
            <person name="Woyke T."/>
            <person name="Ollivier B."/>
            <person name="Klenk H.P."/>
            <person name="Spring S."/>
            <person name="Loy A."/>
        </authorList>
    </citation>
    <scope>NUCLEOTIDE SEQUENCE [LARGE SCALE GENOMIC DNA]</scope>
    <source>
        <strain evidence="3">ATCC 19365 / DSM 765 / NCIMB 8382 / VKM B-1628</strain>
    </source>
</reference>
<name>G7W6L4_DESOD</name>
<gene>
    <name evidence="2" type="ordered locus">Desor_3140</name>
</gene>
<dbReference type="GO" id="GO:0019645">
    <property type="term" value="P:anaerobic electron transport chain"/>
    <property type="evidence" value="ECO:0007669"/>
    <property type="project" value="InterPro"/>
</dbReference>
<dbReference type="GO" id="GO:0005886">
    <property type="term" value="C:plasma membrane"/>
    <property type="evidence" value="ECO:0007669"/>
    <property type="project" value="TreeGrafter"/>
</dbReference>
<dbReference type="PANTHER" id="PTHR38095:SF1">
    <property type="entry name" value="ANAEROBIC DIMETHYL SULFOXIDE REDUCTASE CHAIN YNFH"/>
    <property type="match status" value="1"/>
</dbReference>
<protein>
    <submittedName>
        <fullName evidence="2">DMSO reductase anchor subunit</fullName>
    </submittedName>
</protein>
<feature type="transmembrane region" description="Helical" evidence="1">
    <location>
        <begin position="259"/>
        <end position="285"/>
    </location>
</feature>
<dbReference type="OrthoDB" id="2083322at2"/>
<dbReference type="PANTHER" id="PTHR38095">
    <property type="entry name" value="ANAEROBIC DIMETHYL SULFOXIDE REDUCTASE CHAIN YNFH"/>
    <property type="match status" value="1"/>
</dbReference>
<feature type="transmembrane region" description="Helical" evidence="1">
    <location>
        <begin position="226"/>
        <end position="252"/>
    </location>
</feature>
<dbReference type="InterPro" id="IPR007059">
    <property type="entry name" value="DmsC"/>
</dbReference>
<feature type="transmembrane region" description="Helical" evidence="1">
    <location>
        <begin position="6"/>
        <end position="29"/>
    </location>
</feature>
<feature type="transmembrane region" description="Helical" evidence="1">
    <location>
        <begin position="41"/>
        <end position="65"/>
    </location>
</feature>
<dbReference type="AlphaFoldDB" id="G7W6L4"/>
<dbReference type="KEGG" id="dor:Desor_3140"/>
<feature type="transmembrane region" description="Helical" evidence="1">
    <location>
        <begin position="85"/>
        <end position="106"/>
    </location>
</feature>
<keyword evidence="3" id="KW-1185">Reference proteome</keyword>
<evidence type="ECO:0000256" key="1">
    <source>
        <dbReference type="SAM" id="Phobius"/>
    </source>
</evidence>
<dbReference type="eggNOG" id="COG3302">
    <property type="taxonomic scope" value="Bacteria"/>
</dbReference>
<keyword evidence="1" id="KW-1133">Transmembrane helix</keyword>
<reference evidence="3" key="1">
    <citation type="submission" date="2011-11" db="EMBL/GenBank/DDBJ databases">
        <title>Complete sequence of Desulfosporosinus orientis DSM 765.</title>
        <authorList>
            <person name="Lucas S."/>
            <person name="Han J."/>
            <person name="Lapidus A."/>
            <person name="Cheng J.-F."/>
            <person name="Goodwin L."/>
            <person name="Pitluck S."/>
            <person name="Peters L."/>
            <person name="Ovchinnikova G."/>
            <person name="Teshima H."/>
            <person name="Detter J.C."/>
            <person name="Han C."/>
            <person name="Tapia R."/>
            <person name="Land M."/>
            <person name="Hauser L."/>
            <person name="Kyrpides N."/>
            <person name="Ivanova N."/>
            <person name="Pagani I."/>
            <person name="Pester M."/>
            <person name="Spring S."/>
            <person name="Ollivier B."/>
            <person name="Rattei T."/>
            <person name="Klenk H.-P."/>
            <person name="Wagner M."/>
            <person name="Loy A."/>
            <person name="Woyke T."/>
        </authorList>
    </citation>
    <scope>NUCLEOTIDE SEQUENCE [LARGE SCALE GENOMIC DNA]</scope>
    <source>
        <strain evidence="3">ATCC 19365 / DSM 765 / NCIMB 8382 / VKM B-1628</strain>
    </source>
</reference>
<dbReference type="GO" id="GO:0009389">
    <property type="term" value="F:dimethyl sulfoxide reductase activity"/>
    <property type="evidence" value="ECO:0007669"/>
    <property type="project" value="TreeGrafter"/>
</dbReference>
<dbReference type="STRING" id="768706.Desor_3140"/>
<feature type="transmembrane region" description="Helical" evidence="1">
    <location>
        <begin position="185"/>
        <end position="206"/>
    </location>
</feature>
<dbReference type="Pfam" id="PF04976">
    <property type="entry name" value="DmsC"/>
    <property type="match status" value="1"/>
</dbReference>